<dbReference type="SUPFAM" id="SSF53383">
    <property type="entry name" value="PLP-dependent transferases"/>
    <property type="match status" value="1"/>
</dbReference>
<keyword evidence="3 6" id="KW-0032">Aminotransferase</keyword>
<evidence type="ECO:0000256" key="4">
    <source>
        <dbReference type="ARBA" id="ARBA00022679"/>
    </source>
</evidence>
<dbReference type="InterPro" id="IPR004839">
    <property type="entry name" value="Aminotransferase_I/II_large"/>
</dbReference>
<keyword evidence="4 6" id="KW-0808">Transferase</keyword>
<name>A0ABU2P1S7_9ACTN</name>
<sequence>MTSPPLSPRPRVTPHERDPHGAGPAELAPSPNLALDQLVRERRAAGESLVHLAFGEARLPLLPGAADALAAGARRTAYGPVAGREHAREAVAGYFARRGLPTDADRIVLAPGSKPLLMALQLTLPGDVVLPAPAWNTYAPQAALAGKRAVGVPVPASCGGVPDPAALRTALRRARADGLRPRLMVLTLPDNPTGTLAPPELVRDVCDIARSEDLVIVSDEIYRDVVHDSAATPFLSPADVAPDRTVITTGLSKSLGLGGWRIGAARFPPGESGRRMRDGVVAAASELWSALSGPMQDVAAYAFAEPPEVVERLRDATRLHGAVARAVHRIALDSGALCRPPTGAFYVYPDFGPLRRELADRGVTDSASLARRLLDESGVVVLGGHLLGDDPRALRFKAATSLLYGDDKEQREALAAEDPLRLPHIAGRLARVATAFARLTGRQAPAHDSPETAR</sequence>
<dbReference type="Proteomes" id="UP001183586">
    <property type="component" value="Unassembled WGS sequence"/>
</dbReference>
<evidence type="ECO:0000256" key="2">
    <source>
        <dbReference type="ARBA" id="ARBA00007441"/>
    </source>
</evidence>
<dbReference type="InterPro" id="IPR015421">
    <property type="entry name" value="PyrdxlP-dep_Trfase_major"/>
</dbReference>
<dbReference type="Gene3D" id="3.40.640.10">
    <property type="entry name" value="Type I PLP-dependent aspartate aminotransferase-like (Major domain)"/>
    <property type="match status" value="1"/>
</dbReference>
<dbReference type="EMBL" id="JAVREU010000001">
    <property type="protein sequence ID" value="MDT0386097.1"/>
    <property type="molecule type" value="Genomic_DNA"/>
</dbReference>
<dbReference type="GO" id="GO:0008483">
    <property type="term" value="F:transaminase activity"/>
    <property type="evidence" value="ECO:0007669"/>
    <property type="project" value="UniProtKB-KW"/>
</dbReference>
<dbReference type="CDD" id="cd00609">
    <property type="entry name" value="AAT_like"/>
    <property type="match status" value="1"/>
</dbReference>
<dbReference type="InterPro" id="IPR050596">
    <property type="entry name" value="AspAT/PAT-like"/>
</dbReference>
<dbReference type="EC" id="2.6.1.-" evidence="6"/>
<feature type="domain" description="Aminotransferase class I/classII large" evidence="8">
    <location>
        <begin position="51"/>
        <end position="399"/>
    </location>
</feature>
<dbReference type="RefSeq" id="WP_311678300.1">
    <property type="nucleotide sequence ID" value="NZ_JAVREU010000001.1"/>
</dbReference>
<proteinExistence type="inferred from homology"/>
<feature type="region of interest" description="Disordered" evidence="7">
    <location>
        <begin position="1"/>
        <end position="31"/>
    </location>
</feature>
<evidence type="ECO:0000256" key="3">
    <source>
        <dbReference type="ARBA" id="ARBA00022576"/>
    </source>
</evidence>
<gene>
    <name evidence="9" type="ORF">RM641_01550</name>
</gene>
<protein>
    <recommendedName>
        <fullName evidence="6">Aminotransferase</fullName>
        <ecNumber evidence="6">2.6.1.-</ecNumber>
    </recommendedName>
</protein>
<keyword evidence="10" id="KW-1185">Reference proteome</keyword>
<dbReference type="InterPro" id="IPR015424">
    <property type="entry name" value="PyrdxlP-dep_Trfase"/>
</dbReference>
<dbReference type="Gene3D" id="3.90.1150.10">
    <property type="entry name" value="Aspartate Aminotransferase, domain 1"/>
    <property type="match status" value="1"/>
</dbReference>
<evidence type="ECO:0000256" key="7">
    <source>
        <dbReference type="SAM" id="MobiDB-lite"/>
    </source>
</evidence>
<comment type="cofactor">
    <cofactor evidence="1 6">
        <name>pyridoxal 5'-phosphate</name>
        <dbReference type="ChEBI" id="CHEBI:597326"/>
    </cofactor>
</comment>
<dbReference type="InterPro" id="IPR004838">
    <property type="entry name" value="NHTrfase_class1_PyrdxlP-BS"/>
</dbReference>
<comment type="caution">
    <text evidence="9">The sequence shown here is derived from an EMBL/GenBank/DDBJ whole genome shotgun (WGS) entry which is preliminary data.</text>
</comment>
<dbReference type="Pfam" id="PF00155">
    <property type="entry name" value="Aminotran_1_2"/>
    <property type="match status" value="1"/>
</dbReference>
<evidence type="ECO:0000259" key="8">
    <source>
        <dbReference type="Pfam" id="PF00155"/>
    </source>
</evidence>
<organism evidence="9 10">
    <name type="scientific">Streptomyces dubilierae</name>
    <dbReference type="NCBI Taxonomy" id="3075533"/>
    <lineage>
        <taxon>Bacteria</taxon>
        <taxon>Bacillati</taxon>
        <taxon>Actinomycetota</taxon>
        <taxon>Actinomycetes</taxon>
        <taxon>Kitasatosporales</taxon>
        <taxon>Streptomycetaceae</taxon>
        <taxon>Streptomyces</taxon>
    </lineage>
</organism>
<evidence type="ECO:0000256" key="1">
    <source>
        <dbReference type="ARBA" id="ARBA00001933"/>
    </source>
</evidence>
<dbReference type="PANTHER" id="PTHR46383:SF1">
    <property type="entry name" value="ASPARTATE AMINOTRANSFERASE"/>
    <property type="match status" value="1"/>
</dbReference>
<evidence type="ECO:0000313" key="10">
    <source>
        <dbReference type="Proteomes" id="UP001183586"/>
    </source>
</evidence>
<keyword evidence="5" id="KW-0663">Pyridoxal phosphate</keyword>
<dbReference type="PANTHER" id="PTHR46383">
    <property type="entry name" value="ASPARTATE AMINOTRANSFERASE"/>
    <property type="match status" value="1"/>
</dbReference>
<reference evidence="10" key="1">
    <citation type="submission" date="2023-07" db="EMBL/GenBank/DDBJ databases">
        <title>30 novel species of actinomycetes from the DSMZ collection.</title>
        <authorList>
            <person name="Nouioui I."/>
        </authorList>
    </citation>
    <scope>NUCLEOTIDE SEQUENCE [LARGE SCALE GENOMIC DNA]</scope>
    <source>
        <strain evidence="10">DSM 41921</strain>
    </source>
</reference>
<evidence type="ECO:0000313" key="9">
    <source>
        <dbReference type="EMBL" id="MDT0386097.1"/>
    </source>
</evidence>
<evidence type="ECO:0000256" key="5">
    <source>
        <dbReference type="ARBA" id="ARBA00022898"/>
    </source>
</evidence>
<evidence type="ECO:0000256" key="6">
    <source>
        <dbReference type="RuleBase" id="RU000481"/>
    </source>
</evidence>
<comment type="similarity">
    <text evidence="2 6">Belongs to the class-I pyridoxal-phosphate-dependent aminotransferase family.</text>
</comment>
<dbReference type="PROSITE" id="PS00105">
    <property type="entry name" value="AA_TRANSFER_CLASS_1"/>
    <property type="match status" value="1"/>
</dbReference>
<dbReference type="InterPro" id="IPR015422">
    <property type="entry name" value="PyrdxlP-dep_Trfase_small"/>
</dbReference>
<accession>A0ABU2P1S7</accession>